<dbReference type="GO" id="GO:0005829">
    <property type="term" value="C:cytosol"/>
    <property type="evidence" value="ECO:0007669"/>
    <property type="project" value="TreeGrafter"/>
</dbReference>
<dbReference type="InterPro" id="IPR020830">
    <property type="entry name" value="GlycerAld_3-P_DH_AS"/>
</dbReference>
<comment type="caution">
    <text evidence="4">The sequence shown here is derived from an EMBL/GenBank/DDBJ whole genome shotgun (WGS) entry which is preliminary data.</text>
</comment>
<reference evidence="4 5" key="1">
    <citation type="journal article" date="2014" name="Am. J. Bot.">
        <title>Genome assembly and annotation for red clover (Trifolium pratense; Fabaceae).</title>
        <authorList>
            <person name="Istvanek J."/>
            <person name="Jaros M."/>
            <person name="Krenek A."/>
            <person name="Repkova J."/>
        </authorList>
    </citation>
    <scope>NUCLEOTIDE SEQUENCE [LARGE SCALE GENOMIC DNA]</scope>
    <source>
        <strain evidence="5">cv. Tatra</strain>
        <tissue evidence="4">Young leaves</tissue>
    </source>
</reference>
<dbReference type="Pfam" id="PF02800">
    <property type="entry name" value="Gp_dh_C"/>
    <property type="match status" value="1"/>
</dbReference>
<sequence length="78" mass="8713">QAIEFDIISNASCTTNCIAPLAKVINDRFDIVEGLMTIVHSITYSHSERLLMSHRPKTIEVEEPPHPTLFLAALAQPR</sequence>
<reference evidence="4 5" key="2">
    <citation type="journal article" date="2017" name="Front. Plant Sci.">
        <title>Gene Classification and Mining of Molecular Markers Useful in Red Clover (Trifolium pratense) Breeding.</title>
        <authorList>
            <person name="Istvanek J."/>
            <person name="Dluhosova J."/>
            <person name="Dluhos P."/>
            <person name="Patkova L."/>
            <person name="Nedelnik J."/>
            <person name="Repkova J."/>
        </authorList>
    </citation>
    <scope>NUCLEOTIDE SEQUENCE [LARGE SCALE GENOMIC DNA]</scope>
    <source>
        <strain evidence="5">cv. Tatra</strain>
        <tissue evidence="4">Young leaves</tissue>
    </source>
</reference>
<dbReference type="STRING" id="57577.A0A2K3KVC8"/>
<organism evidence="4 5">
    <name type="scientific">Trifolium pratense</name>
    <name type="common">Red clover</name>
    <dbReference type="NCBI Taxonomy" id="57577"/>
    <lineage>
        <taxon>Eukaryota</taxon>
        <taxon>Viridiplantae</taxon>
        <taxon>Streptophyta</taxon>
        <taxon>Embryophyta</taxon>
        <taxon>Tracheophyta</taxon>
        <taxon>Spermatophyta</taxon>
        <taxon>Magnoliopsida</taxon>
        <taxon>eudicotyledons</taxon>
        <taxon>Gunneridae</taxon>
        <taxon>Pentapetalae</taxon>
        <taxon>rosids</taxon>
        <taxon>fabids</taxon>
        <taxon>Fabales</taxon>
        <taxon>Fabaceae</taxon>
        <taxon>Papilionoideae</taxon>
        <taxon>50 kb inversion clade</taxon>
        <taxon>NPAAA clade</taxon>
        <taxon>Hologalegina</taxon>
        <taxon>IRL clade</taxon>
        <taxon>Trifolieae</taxon>
        <taxon>Trifolium</taxon>
    </lineage>
</organism>
<dbReference type="Proteomes" id="UP000236291">
    <property type="component" value="Unassembled WGS sequence"/>
</dbReference>
<dbReference type="PRINTS" id="PR00078">
    <property type="entry name" value="G3PDHDRGNASE"/>
</dbReference>
<dbReference type="Gene3D" id="3.30.360.10">
    <property type="entry name" value="Dihydrodipicolinate Reductase, domain 2"/>
    <property type="match status" value="1"/>
</dbReference>
<dbReference type="SUPFAM" id="SSF55347">
    <property type="entry name" value="Glyceraldehyde-3-phosphate dehydrogenase-like, C-terminal domain"/>
    <property type="match status" value="1"/>
</dbReference>
<accession>A0A2K3KVC8</accession>
<evidence type="ECO:0000256" key="2">
    <source>
        <dbReference type="ARBA" id="ARBA00023002"/>
    </source>
</evidence>
<dbReference type="PROSITE" id="PS00071">
    <property type="entry name" value="GAPDH"/>
    <property type="match status" value="1"/>
</dbReference>
<feature type="domain" description="Glyceraldehyde 3-phosphate dehydrogenase catalytic" evidence="3">
    <location>
        <begin position="18"/>
        <end position="44"/>
    </location>
</feature>
<dbReference type="InterPro" id="IPR020831">
    <property type="entry name" value="GlycerAld/Erythrose_P_DH"/>
</dbReference>
<dbReference type="InterPro" id="IPR020829">
    <property type="entry name" value="GlycerAld_3-P_DH_cat"/>
</dbReference>
<gene>
    <name evidence="4" type="ORF">L195_g057207</name>
</gene>
<feature type="non-terminal residue" evidence="4">
    <location>
        <position position="1"/>
    </location>
</feature>
<keyword evidence="2" id="KW-0560">Oxidoreductase</keyword>
<evidence type="ECO:0000259" key="3">
    <source>
        <dbReference type="Pfam" id="PF02800"/>
    </source>
</evidence>
<dbReference type="AlphaFoldDB" id="A0A2K3KVC8"/>
<dbReference type="GO" id="GO:0006096">
    <property type="term" value="P:glycolytic process"/>
    <property type="evidence" value="ECO:0007669"/>
    <property type="project" value="TreeGrafter"/>
</dbReference>
<dbReference type="EMBL" id="ASHM01112060">
    <property type="protein sequence ID" value="PNX70253.1"/>
    <property type="molecule type" value="Genomic_DNA"/>
</dbReference>
<comment type="similarity">
    <text evidence="1">Belongs to the glyceraldehyde-3-phosphate dehydrogenase family.</text>
</comment>
<protein>
    <submittedName>
        <fullName evidence="4">Glyceraldehyde-3-phosphate dehydrogenase cytosolic-like</fullName>
    </submittedName>
</protein>
<name>A0A2K3KVC8_TRIPR</name>
<dbReference type="PANTHER" id="PTHR10836">
    <property type="entry name" value="GLYCERALDEHYDE 3-PHOSPHATE DEHYDROGENASE"/>
    <property type="match status" value="1"/>
</dbReference>
<evidence type="ECO:0000313" key="4">
    <source>
        <dbReference type="EMBL" id="PNX70253.1"/>
    </source>
</evidence>
<evidence type="ECO:0000313" key="5">
    <source>
        <dbReference type="Proteomes" id="UP000236291"/>
    </source>
</evidence>
<dbReference type="PANTHER" id="PTHR10836:SF132">
    <property type="entry name" value="GLYCERALDEHYDE-3-PHOSPHATE DEHYDROGENASE"/>
    <property type="match status" value="1"/>
</dbReference>
<proteinExistence type="inferred from homology"/>
<evidence type="ECO:0000256" key="1">
    <source>
        <dbReference type="ARBA" id="ARBA00007406"/>
    </source>
</evidence>
<dbReference type="GO" id="GO:0004365">
    <property type="term" value="F:glyceraldehyde-3-phosphate dehydrogenase (NAD+) (phosphorylating) activity"/>
    <property type="evidence" value="ECO:0007669"/>
    <property type="project" value="TreeGrafter"/>
</dbReference>